<protein>
    <submittedName>
        <fullName evidence="4">Response regulator</fullName>
    </submittedName>
</protein>
<evidence type="ECO:0000256" key="1">
    <source>
        <dbReference type="ARBA" id="ARBA00022553"/>
    </source>
</evidence>
<evidence type="ECO:0000313" key="5">
    <source>
        <dbReference type="Proteomes" id="UP000683493"/>
    </source>
</evidence>
<dbReference type="CDD" id="cd17546">
    <property type="entry name" value="REC_hyHK_CKI1_RcsC-like"/>
    <property type="match status" value="1"/>
</dbReference>
<organism evidence="4 5">
    <name type="scientific">Geomonas diazotrophica</name>
    <dbReference type="NCBI Taxonomy" id="2843197"/>
    <lineage>
        <taxon>Bacteria</taxon>
        <taxon>Pseudomonadati</taxon>
        <taxon>Thermodesulfobacteriota</taxon>
        <taxon>Desulfuromonadia</taxon>
        <taxon>Geobacterales</taxon>
        <taxon>Geobacteraceae</taxon>
        <taxon>Geomonas</taxon>
    </lineage>
</organism>
<dbReference type="PANTHER" id="PTHR44591">
    <property type="entry name" value="STRESS RESPONSE REGULATOR PROTEIN 1"/>
    <property type="match status" value="1"/>
</dbReference>
<feature type="domain" description="Response regulatory" evidence="3">
    <location>
        <begin position="5"/>
        <end position="121"/>
    </location>
</feature>
<dbReference type="InterPro" id="IPR009875">
    <property type="entry name" value="PilZ_domain"/>
</dbReference>
<dbReference type="Pfam" id="PF00072">
    <property type="entry name" value="Response_reg"/>
    <property type="match status" value="1"/>
</dbReference>
<sequence>MAKPKIMLVDDTRLILELEKSFLKVSHIDVVTAGNGAEALELVRKDPPDLIFMDLNMPVMDGISCCTLLKADPFLSSIPVVMLTTAGNDQDRARAQQAGCDDFLTKPIDRRLFLDMARKYTDAVDRREVRIPCQIPVLFLLHESPVGAHALDIGDGGLFLASREEVVPNQELRLALFLETERTPLLELKGRVAWVNQEGKRVHSGLPTGFGVEFLEPAQWQKDELNGFVDAARKGRGEG</sequence>
<gene>
    <name evidence="4" type="ORF">KP005_02380</name>
</gene>
<dbReference type="PANTHER" id="PTHR44591:SF20">
    <property type="entry name" value="PROTEIN PILH"/>
    <property type="match status" value="1"/>
</dbReference>
<dbReference type="SMART" id="SM00448">
    <property type="entry name" value="REC"/>
    <property type="match status" value="1"/>
</dbReference>
<reference evidence="4 5" key="1">
    <citation type="submission" date="2021-06" db="EMBL/GenBank/DDBJ databases">
        <title>Gemonas diversity in paddy soil.</title>
        <authorList>
            <person name="Liu G."/>
        </authorList>
    </citation>
    <scope>NUCLEOTIDE SEQUENCE [LARGE SCALE GENOMIC DNA]</scope>
    <source>
        <strain evidence="4 5">RG29</strain>
    </source>
</reference>
<dbReference type="InterPro" id="IPR001789">
    <property type="entry name" value="Sig_transdc_resp-reg_receiver"/>
</dbReference>
<dbReference type="PROSITE" id="PS50110">
    <property type="entry name" value="RESPONSE_REGULATORY"/>
    <property type="match status" value="1"/>
</dbReference>
<evidence type="ECO:0000256" key="2">
    <source>
        <dbReference type="PROSITE-ProRule" id="PRU00169"/>
    </source>
</evidence>
<evidence type="ECO:0000313" key="4">
    <source>
        <dbReference type="EMBL" id="QWV98161.1"/>
    </source>
</evidence>
<feature type="modified residue" description="4-aspartylphosphate" evidence="2">
    <location>
        <position position="54"/>
    </location>
</feature>
<dbReference type="EMBL" id="CP076724">
    <property type="protein sequence ID" value="QWV98161.1"/>
    <property type="molecule type" value="Genomic_DNA"/>
</dbReference>
<keyword evidence="1 2" id="KW-0597">Phosphoprotein</keyword>
<evidence type="ECO:0000259" key="3">
    <source>
        <dbReference type="PROSITE" id="PS50110"/>
    </source>
</evidence>
<dbReference type="Pfam" id="PF07238">
    <property type="entry name" value="PilZ"/>
    <property type="match status" value="1"/>
</dbReference>
<dbReference type="InterPro" id="IPR050595">
    <property type="entry name" value="Bact_response_regulator"/>
</dbReference>
<name>A0ABX8JLX6_9BACT</name>
<proteinExistence type="predicted"/>
<keyword evidence="5" id="KW-1185">Reference proteome</keyword>
<dbReference type="Proteomes" id="UP000683493">
    <property type="component" value="Chromosome"/>
</dbReference>
<accession>A0ABX8JLX6</accession>